<keyword evidence="4 6" id="KW-1133">Transmembrane helix</keyword>
<evidence type="ECO:0000256" key="3">
    <source>
        <dbReference type="ARBA" id="ARBA00022692"/>
    </source>
</evidence>
<dbReference type="EMBL" id="BAAACG010000013">
    <property type="protein sequence ID" value="GAA0744286.1"/>
    <property type="molecule type" value="Genomic_DNA"/>
</dbReference>
<evidence type="ECO:0000256" key="4">
    <source>
        <dbReference type="ARBA" id="ARBA00022989"/>
    </source>
</evidence>
<name>A0ABN1JPU3_9CLOT</name>
<keyword evidence="3 6" id="KW-0812">Transmembrane</keyword>
<dbReference type="Pfam" id="PF03899">
    <property type="entry name" value="ATP-synt_I"/>
    <property type="match status" value="1"/>
</dbReference>
<evidence type="ECO:0000256" key="2">
    <source>
        <dbReference type="ARBA" id="ARBA00022475"/>
    </source>
</evidence>
<gene>
    <name evidence="7" type="ORF">GCM10008906_28990</name>
</gene>
<comment type="subcellular location">
    <subcellularLocation>
        <location evidence="1">Cell membrane</location>
        <topology evidence="1">Multi-pass membrane protein</topology>
    </subcellularLocation>
</comment>
<keyword evidence="8" id="KW-1185">Reference proteome</keyword>
<comment type="caution">
    <text evidence="7">The sequence shown here is derived from an EMBL/GenBank/DDBJ whole genome shotgun (WGS) entry which is preliminary data.</text>
</comment>
<dbReference type="Proteomes" id="UP001501510">
    <property type="component" value="Unassembled WGS sequence"/>
</dbReference>
<accession>A0ABN1JPU3</accession>
<proteinExistence type="predicted"/>
<keyword evidence="2" id="KW-1003">Cell membrane</keyword>
<keyword evidence="5 6" id="KW-0472">Membrane</keyword>
<evidence type="ECO:0000256" key="1">
    <source>
        <dbReference type="ARBA" id="ARBA00004651"/>
    </source>
</evidence>
<protein>
    <submittedName>
        <fullName evidence="7">ATP synthase subunit I</fullName>
    </submittedName>
</protein>
<feature type="transmembrane region" description="Helical" evidence="6">
    <location>
        <begin position="12"/>
        <end position="31"/>
    </location>
</feature>
<feature type="transmembrane region" description="Helical" evidence="6">
    <location>
        <begin position="67"/>
        <end position="88"/>
    </location>
</feature>
<dbReference type="InterPro" id="IPR005598">
    <property type="entry name" value="ATP_synth_I"/>
</dbReference>
<evidence type="ECO:0000256" key="6">
    <source>
        <dbReference type="SAM" id="Phobius"/>
    </source>
</evidence>
<feature type="transmembrane region" description="Helical" evidence="6">
    <location>
        <begin position="94"/>
        <end position="117"/>
    </location>
</feature>
<evidence type="ECO:0000313" key="8">
    <source>
        <dbReference type="Proteomes" id="UP001501510"/>
    </source>
</evidence>
<organism evidence="7 8">
    <name type="scientific">Clostridium oceanicum</name>
    <dbReference type="NCBI Taxonomy" id="1543"/>
    <lineage>
        <taxon>Bacteria</taxon>
        <taxon>Bacillati</taxon>
        <taxon>Bacillota</taxon>
        <taxon>Clostridia</taxon>
        <taxon>Eubacteriales</taxon>
        <taxon>Clostridiaceae</taxon>
        <taxon>Clostridium</taxon>
    </lineage>
</organism>
<dbReference type="RefSeq" id="WP_343762620.1">
    <property type="nucleotide sequence ID" value="NZ_BAAACG010000013.1"/>
</dbReference>
<evidence type="ECO:0000313" key="7">
    <source>
        <dbReference type="EMBL" id="GAA0744286.1"/>
    </source>
</evidence>
<feature type="transmembrane region" description="Helical" evidence="6">
    <location>
        <begin position="37"/>
        <end position="55"/>
    </location>
</feature>
<reference evidence="7 8" key="1">
    <citation type="journal article" date="2019" name="Int. J. Syst. Evol. Microbiol.">
        <title>The Global Catalogue of Microorganisms (GCM) 10K type strain sequencing project: providing services to taxonomists for standard genome sequencing and annotation.</title>
        <authorList>
            <consortium name="The Broad Institute Genomics Platform"/>
            <consortium name="The Broad Institute Genome Sequencing Center for Infectious Disease"/>
            <person name="Wu L."/>
            <person name="Ma J."/>
        </authorList>
    </citation>
    <scope>NUCLEOTIDE SEQUENCE [LARGE SCALE GENOMIC DNA]</scope>
    <source>
        <strain evidence="7 8">JCM 1407</strain>
    </source>
</reference>
<sequence>MGKEVNKVVTKILTLNFLIGFVLFFIIQFTFKKYGLYFLLGLLLATINLMMNTIVTQMVLIKNKNHFFSIIGFVLRVLTVALSVVFIYSYNLYYAIAFLLGYCANFISIIIYGITLAKNKA</sequence>
<evidence type="ECO:0000256" key="5">
    <source>
        <dbReference type="ARBA" id="ARBA00023136"/>
    </source>
</evidence>